<comment type="caution">
    <text evidence="2">The sequence shown here is derived from an EMBL/GenBank/DDBJ whole genome shotgun (WGS) entry which is preliminary data.</text>
</comment>
<dbReference type="CDD" id="cd07361">
    <property type="entry name" value="MEMO_like"/>
    <property type="match status" value="1"/>
</dbReference>
<dbReference type="PANTHER" id="PTHR11060">
    <property type="entry name" value="PROTEIN MEMO1"/>
    <property type="match status" value="1"/>
</dbReference>
<feature type="non-terminal residue" evidence="2">
    <location>
        <position position="1"/>
    </location>
</feature>
<comment type="similarity">
    <text evidence="1">Belongs to the MEMO1 family.</text>
</comment>
<dbReference type="Gene3D" id="3.40.830.10">
    <property type="entry name" value="LigB-like"/>
    <property type="match status" value="1"/>
</dbReference>
<evidence type="ECO:0008006" key="3">
    <source>
        <dbReference type="Google" id="ProtNLM"/>
    </source>
</evidence>
<proteinExistence type="inferred from homology"/>
<name>X0XMB6_9ZZZZ</name>
<dbReference type="EMBL" id="BARS01047233">
    <property type="protein sequence ID" value="GAG37808.1"/>
    <property type="molecule type" value="Genomic_DNA"/>
</dbReference>
<gene>
    <name evidence="2" type="ORF">S01H1_70976</name>
</gene>
<evidence type="ECO:0000313" key="2">
    <source>
        <dbReference type="EMBL" id="GAG37808.1"/>
    </source>
</evidence>
<accession>X0XMB6</accession>
<reference evidence="2" key="1">
    <citation type="journal article" date="2014" name="Front. Microbiol.">
        <title>High frequency of phylogenetically diverse reductive dehalogenase-homologous genes in deep subseafloor sedimentary metagenomes.</title>
        <authorList>
            <person name="Kawai M."/>
            <person name="Futagami T."/>
            <person name="Toyoda A."/>
            <person name="Takaki Y."/>
            <person name="Nishi S."/>
            <person name="Hori S."/>
            <person name="Arai W."/>
            <person name="Tsubouchi T."/>
            <person name="Morono Y."/>
            <person name="Uchiyama I."/>
            <person name="Ito T."/>
            <person name="Fujiyama A."/>
            <person name="Inagaki F."/>
            <person name="Takami H."/>
        </authorList>
    </citation>
    <scope>NUCLEOTIDE SEQUENCE</scope>
    <source>
        <strain evidence="2">Expedition CK06-06</strain>
    </source>
</reference>
<sequence>RGDAEHSLEIQLPFLQRQLGDFRLVPVLTSADDPAVAERLATTLAQVVRQRSAVGEQVLLVASSDLHHIDNYDEVVRRDQAVVDSIAAYDMETLTRLLMSPGSSVCGRMPILAVLHAAKMLGASEVTILHHTNSGDVTGQRLPGQYTVGYMAAAVTKSE</sequence>
<dbReference type="InterPro" id="IPR002737">
    <property type="entry name" value="MEMO1_fam"/>
</dbReference>
<evidence type="ECO:0000256" key="1">
    <source>
        <dbReference type="ARBA" id="ARBA00006315"/>
    </source>
</evidence>
<organism evidence="2">
    <name type="scientific">marine sediment metagenome</name>
    <dbReference type="NCBI Taxonomy" id="412755"/>
    <lineage>
        <taxon>unclassified sequences</taxon>
        <taxon>metagenomes</taxon>
        <taxon>ecological metagenomes</taxon>
    </lineage>
</organism>
<dbReference type="AlphaFoldDB" id="X0XMB6"/>
<protein>
    <recommendedName>
        <fullName evidence="3">AmmeMemoRadiSam system protein B</fullName>
    </recommendedName>
</protein>
<dbReference type="NCBIfam" id="TIGR04336">
    <property type="entry name" value="AmmeMemoSam_B"/>
    <property type="match status" value="1"/>
</dbReference>
<dbReference type="PANTHER" id="PTHR11060:SF0">
    <property type="entry name" value="PROTEIN MEMO1"/>
    <property type="match status" value="1"/>
</dbReference>
<dbReference type="Pfam" id="PF01875">
    <property type="entry name" value="Memo"/>
    <property type="match status" value="1"/>
</dbReference>